<dbReference type="InterPro" id="IPR005702">
    <property type="entry name" value="Wzc-like_C"/>
</dbReference>
<dbReference type="InterPro" id="IPR027417">
    <property type="entry name" value="P-loop_NTPase"/>
</dbReference>
<evidence type="ECO:0000259" key="3">
    <source>
        <dbReference type="Pfam" id="PF01656"/>
    </source>
</evidence>
<dbReference type="InterPro" id="IPR050445">
    <property type="entry name" value="Bact_polysacc_biosynth/exp"/>
</dbReference>
<comment type="caution">
    <text evidence="4">The sequence shown here is derived from an EMBL/GenBank/DDBJ whole genome shotgun (WGS) entry which is preliminary data.</text>
</comment>
<feature type="domain" description="CobQ/CobB/MinD/ParA nucleotide binding" evidence="3">
    <location>
        <begin position="48"/>
        <end position="228"/>
    </location>
</feature>
<organism evidence="4 5">
    <name type="scientific">Litorisediminicola beolgyonensis</name>
    <dbReference type="NCBI Taxonomy" id="1173614"/>
    <lineage>
        <taxon>Bacteria</taxon>
        <taxon>Pseudomonadati</taxon>
        <taxon>Pseudomonadota</taxon>
        <taxon>Alphaproteobacteria</taxon>
        <taxon>Rhodobacterales</taxon>
        <taxon>Paracoccaceae</taxon>
        <taxon>Litorisediminicola</taxon>
    </lineage>
</organism>
<reference evidence="5" key="1">
    <citation type="journal article" date="2019" name="Int. J. Syst. Evol. Microbiol.">
        <title>The Global Catalogue of Microorganisms (GCM) 10K type strain sequencing project: providing services to taxonomists for standard genome sequencing and annotation.</title>
        <authorList>
            <consortium name="The Broad Institute Genomics Platform"/>
            <consortium name="The Broad Institute Genome Sequencing Center for Infectious Disease"/>
            <person name="Wu L."/>
            <person name="Ma J."/>
        </authorList>
    </citation>
    <scope>NUCLEOTIDE SEQUENCE [LARGE SCALE GENOMIC DNA]</scope>
    <source>
        <strain evidence="5">CCUG 62953</strain>
    </source>
</reference>
<keyword evidence="2" id="KW-0067">ATP-binding</keyword>
<dbReference type="InterPro" id="IPR002586">
    <property type="entry name" value="CobQ/CobB/MinD/ParA_Nub-bd_dom"/>
</dbReference>
<evidence type="ECO:0000313" key="5">
    <source>
        <dbReference type="Proteomes" id="UP001597135"/>
    </source>
</evidence>
<dbReference type="Proteomes" id="UP001597135">
    <property type="component" value="Unassembled WGS sequence"/>
</dbReference>
<dbReference type="PANTHER" id="PTHR32309">
    <property type="entry name" value="TYROSINE-PROTEIN KINASE"/>
    <property type="match status" value="1"/>
</dbReference>
<dbReference type="CDD" id="cd05387">
    <property type="entry name" value="BY-kinase"/>
    <property type="match status" value="1"/>
</dbReference>
<keyword evidence="1" id="KW-0547">Nucleotide-binding</keyword>
<dbReference type="GO" id="GO:0004715">
    <property type="term" value="F:non-membrane spanning protein tyrosine kinase activity"/>
    <property type="evidence" value="ECO:0007669"/>
    <property type="project" value="UniProtKB-EC"/>
</dbReference>
<dbReference type="Pfam" id="PF01656">
    <property type="entry name" value="CbiA"/>
    <property type="match status" value="1"/>
</dbReference>
<dbReference type="Gene3D" id="3.40.50.300">
    <property type="entry name" value="P-loop containing nucleotide triphosphate hydrolases"/>
    <property type="match status" value="1"/>
</dbReference>
<protein>
    <submittedName>
        <fullName evidence="4">CpsD/CapB family tyrosine-protein kinase</fullName>
        <ecNumber evidence="4">2.7.10.2</ecNumber>
    </submittedName>
</protein>
<sequence length="235" mass="26032">MVSFAPDEAQLDRARIITAARHDPAHASFDILRTRLLQALRERGWTRVAITSPTKGCGKTFTAANLAVSLSRQENCRTILMDLDMRQPSLHKVFGQTGVGPVGDLLRGKTGPEGHLRRFASNTFHAGRNIAFGFNDTQEHYAAELLADPRTAVALDTLEARLKPDVLLFDLPPALYSDDVIAFRPCFDAVLLVIGGGLTTEKEIRDTERRLGADTPLLGMVLNRAEDTDERRYTY</sequence>
<keyword evidence="5" id="KW-1185">Reference proteome</keyword>
<keyword evidence="4" id="KW-0808">Transferase</keyword>
<evidence type="ECO:0000313" key="4">
    <source>
        <dbReference type="EMBL" id="MFD1342245.1"/>
    </source>
</evidence>
<dbReference type="SUPFAM" id="SSF52540">
    <property type="entry name" value="P-loop containing nucleoside triphosphate hydrolases"/>
    <property type="match status" value="1"/>
</dbReference>
<accession>A0ABW3ZGD6</accession>
<dbReference type="EMBL" id="JBHTMU010000009">
    <property type="protein sequence ID" value="MFD1342245.1"/>
    <property type="molecule type" value="Genomic_DNA"/>
</dbReference>
<evidence type="ECO:0000256" key="1">
    <source>
        <dbReference type="ARBA" id="ARBA00022741"/>
    </source>
</evidence>
<keyword evidence="4" id="KW-0418">Kinase</keyword>
<dbReference type="RefSeq" id="WP_386802305.1">
    <property type="nucleotide sequence ID" value="NZ_JBHTMU010000009.1"/>
</dbReference>
<name>A0ABW3ZGD6_9RHOB</name>
<proteinExistence type="predicted"/>
<dbReference type="EC" id="2.7.10.2" evidence="4"/>
<gene>
    <name evidence="4" type="ORF">ACFQ4E_07430</name>
</gene>
<dbReference type="PANTHER" id="PTHR32309:SF31">
    <property type="entry name" value="CAPSULAR EXOPOLYSACCHARIDE FAMILY"/>
    <property type="match status" value="1"/>
</dbReference>
<evidence type="ECO:0000256" key="2">
    <source>
        <dbReference type="ARBA" id="ARBA00022840"/>
    </source>
</evidence>